<reference evidence="2 3" key="1">
    <citation type="submission" date="2019-11" db="EMBL/GenBank/DDBJ databases">
        <title>Whole-genome sequence of a Rhodoblastus acidophilus DSM 142.</title>
        <authorList>
            <person name="Kyndt J.A."/>
            <person name="Meyer T.E."/>
        </authorList>
    </citation>
    <scope>NUCLEOTIDE SEQUENCE [LARGE SCALE GENOMIC DNA]</scope>
    <source>
        <strain evidence="2 3">DSM 142</strain>
    </source>
</reference>
<dbReference type="OrthoDB" id="8162887at2"/>
<organism evidence="2 3">
    <name type="scientific">Rhodoblastus acidophilus</name>
    <name type="common">Rhodopseudomonas acidophila</name>
    <dbReference type="NCBI Taxonomy" id="1074"/>
    <lineage>
        <taxon>Bacteria</taxon>
        <taxon>Pseudomonadati</taxon>
        <taxon>Pseudomonadota</taxon>
        <taxon>Alphaproteobacteria</taxon>
        <taxon>Hyphomicrobiales</taxon>
        <taxon>Rhodoblastaceae</taxon>
        <taxon>Rhodoblastus</taxon>
    </lineage>
</organism>
<accession>A0A6N8DQH2</accession>
<comment type="caution">
    <text evidence="2">The sequence shown here is derived from an EMBL/GenBank/DDBJ whole genome shotgun (WGS) entry which is preliminary data.</text>
</comment>
<feature type="region of interest" description="Disordered" evidence="1">
    <location>
        <begin position="605"/>
        <end position="670"/>
    </location>
</feature>
<sequence>MIVNATIRGPGGLARHLERVDTNERVRTREDLSFDCAFDTTEAIADFAAMGLAQKIEKSLVHISVSPALPLTLSQEKRMIELIREVYGVSSGQPCHVKEHFKPGETGRPGHIHVIFPRYDHGRGGLIPSSFIKIKNERISTQAELEFGHPVVPGPHIASVRKSLERERPDLARLISALTAPERINDQLKVSDKAQAHDHDLDLAEFGDRVLKAWRADGLGARSLAEARLRLAHGDKAVMVVDLDTGSSHSLVRILNAASKKSGAPLRLKPSDLDHVRGAIPEADTLARVRKDVLPAAVEKSGAEHDESLRAAKQDALSAFDIDLVRRITREQREADMARQRARVDAKIKSQVEAIRTARQEARRVRQETISRAYRTLRFWRAPAVARGAGIAVALLTGSVGIGIAAVAATAMVRGVERWRARRAISQARSAPALTSREEIRRYFDDVKAARQLDPEAIPVHLRILAGALYRAVDEGVAPDSAWVTMLNNGKPGLAEQILDFAQYNASPILRSRMLAMFDSESAAHAHELQRAVTQANGVGGGPTPIQAPSMPATPPPQGDMDRKRALTSATSAPMAPFPVPVSPADAFDRQRAGVVAAAAPLKPDSTLATRPSTAPFRAPSPESPPATRTVLNHPVVIPKRASTNSADPGFPRPSPAADRSGSSPVASLPAPWSAAAIPAQQRALAGVYAQILLFGSSQILANYGPALKTFLGPHAREVRNRIHVIKKGLRDAAQNPSDQEKQRAKAKLTTERAELLAMANALRANEARFVIDTLKLVQELKRHGLEVPHAHKRGTQVLR</sequence>
<dbReference type="RefSeq" id="WP_155446470.1">
    <property type="nucleotide sequence ID" value="NZ_JAOQNR010000012.1"/>
</dbReference>
<dbReference type="AlphaFoldDB" id="A0A6N8DQH2"/>
<protein>
    <submittedName>
        <fullName evidence="2">Uncharacterized protein</fullName>
    </submittedName>
</protein>
<dbReference type="Proteomes" id="UP000439113">
    <property type="component" value="Unassembled WGS sequence"/>
</dbReference>
<evidence type="ECO:0000256" key="1">
    <source>
        <dbReference type="SAM" id="MobiDB-lite"/>
    </source>
</evidence>
<dbReference type="EMBL" id="WNKS01000010">
    <property type="protein sequence ID" value="MTV31795.1"/>
    <property type="molecule type" value="Genomic_DNA"/>
</dbReference>
<gene>
    <name evidence="2" type="ORF">GJ654_12445</name>
</gene>
<proteinExistence type="predicted"/>
<feature type="region of interest" description="Disordered" evidence="1">
    <location>
        <begin position="539"/>
        <end position="563"/>
    </location>
</feature>
<evidence type="ECO:0000313" key="3">
    <source>
        <dbReference type="Proteomes" id="UP000439113"/>
    </source>
</evidence>
<name>A0A6N8DQH2_RHOAC</name>
<evidence type="ECO:0000313" key="2">
    <source>
        <dbReference type="EMBL" id="MTV31795.1"/>
    </source>
</evidence>